<keyword evidence="2" id="KW-1185">Reference proteome</keyword>
<dbReference type="Proteomes" id="UP000245609">
    <property type="component" value="Unassembled WGS sequence"/>
</dbReference>
<dbReference type="AlphaFoldDB" id="A0A2T9ZD40"/>
<proteinExistence type="predicted"/>
<dbReference type="EMBL" id="MBFS01000437">
    <property type="protein sequence ID" value="PVV02506.1"/>
    <property type="molecule type" value="Genomic_DNA"/>
</dbReference>
<reference evidence="1 2" key="1">
    <citation type="journal article" date="2018" name="MBio">
        <title>Comparative Genomics Reveals the Core Gene Toolbox for the Fungus-Insect Symbiosis.</title>
        <authorList>
            <person name="Wang Y."/>
            <person name="Stata M."/>
            <person name="Wang W."/>
            <person name="Stajich J.E."/>
            <person name="White M.M."/>
            <person name="Moncalvo J.M."/>
        </authorList>
    </citation>
    <scope>NUCLEOTIDE SEQUENCE [LARGE SCALE GENOMIC DNA]</scope>
    <source>
        <strain evidence="1 2">SC-DP-2</strain>
    </source>
</reference>
<accession>A0A2T9ZD40</accession>
<sequence length="115" mass="13808">MEFCYLRNSVQFRSISMLKNGFRKTELEELDPTLRTEKMKWTSLIKAYLKFYKEGLKKVWGEHKLAIKVAEKDKKGVELTWNEYQVINTEACQFVLWAFFSWFFFKSKESTRSAP</sequence>
<protein>
    <submittedName>
        <fullName evidence="1">Uncharacterized protein</fullName>
    </submittedName>
</protein>
<organism evidence="1 2">
    <name type="scientific">Smittium megazygosporum</name>
    <dbReference type="NCBI Taxonomy" id="133381"/>
    <lineage>
        <taxon>Eukaryota</taxon>
        <taxon>Fungi</taxon>
        <taxon>Fungi incertae sedis</taxon>
        <taxon>Zoopagomycota</taxon>
        <taxon>Kickxellomycotina</taxon>
        <taxon>Harpellomycetes</taxon>
        <taxon>Harpellales</taxon>
        <taxon>Legeriomycetaceae</taxon>
        <taxon>Smittium</taxon>
    </lineage>
</organism>
<name>A0A2T9ZD40_9FUNG</name>
<evidence type="ECO:0000313" key="2">
    <source>
        <dbReference type="Proteomes" id="UP000245609"/>
    </source>
</evidence>
<gene>
    <name evidence="1" type="ORF">BB560_003038</name>
</gene>
<dbReference type="OrthoDB" id="73691at2759"/>
<dbReference type="STRING" id="133381.A0A2T9ZD40"/>
<comment type="caution">
    <text evidence="1">The sequence shown here is derived from an EMBL/GenBank/DDBJ whole genome shotgun (WGS) entry which is preliminary data.</text>
</comment>
<evidence type="ECO:0000313" key="1">
    <source>
        <dbReference type="EMBL" id="PVV02506.1"/>
    </source>
</evidence>